<evidence type="ECO:0000313" key="1">
    <source>
        <dbReference type="EMBL" id="MBC3918365.1"/>
    </source>
</evidence>
<organism evidence="1 2">
    <name type="scientific">Undibacterium hunanense</name>
    <dbReference type="NCBI Taxonomy" id="2762292"/>
    <lineage>
        <taxon>Bacteria</taxon>
        <taxon>Pseudomonadati</taxon>
        <taxon>Pseudomonadota</taxon>
        <taxon>Betaproteobacteria</taxon>
        <taxon>Burkholderiales</taxon>
        <taxon>Oxalobacteraceae</taxon>
        <taxon>Undibacterium</taxon>
    </lineage>
</organism>
<sequence length="52" mass="5579">KVSLTLDYIGLLGHAPDAATFNQLLAQSGTDAVTLIGQFINSPEYLARFMPV</sequence>
<keyword evidence="2" id="KW-1185">Reference proteome</keyword>
<proteinExistence type="predicted"/>
<name>A0ABR6ZR65_9BURK</name>
<dbReference type="EMBL" id="JACOGF010000006">
    <property type="protein sequence ID" value="MBC3918365.1"/>
    <property type="molecule type" value="Genomic_DNA"/>
</dbReference>
<accession>A0ABR6ZR65</accession>
<feature type="non-terminal residue" evidence="1">
    <location>
        <position position="1"/>
    </location>
</feature>
<gene>
    <name evidence="1" type="ORF">H8L32_12810</name>
</gene>
<dbReference type="Proteomes" id="UP000650424">
    <property type="component" value="Unassembled WGS sequence"/>
</dbReference>
<comment type="caution">
    <text evidence="1">The sequence shown here is derived from an EMBL/GenBank/DDBJ whole genome shotgun (WGS) entry which is preliminary data.</text>
</comment>
<reference evidence="1 2" key="1">
    <citation type="submission" date="2020-08" db="EMBL/GenBank/DDBJ databases">
        <title>Novel species isolated from subtropical streams in China.</title>
        <authorList>
            <person name="Lu H."/>
        </authorList>
    </citation>
    <scope>NUCLEOTIDE SEQUENCE [LARGE SCALE GENOMIC DNA]</scope>
    <source>
        <strain evidence="1 2">CY18W</strain>
    </source>
</reference>
<evidence type="ECO:0000313" key="2">
    <source>
        <dbReference type="Proteomes" id="UP000650424"/>
    </source>
</evidence>
<protein>
    <submittedName>
        <fullName evidence="1">Uncharacterized protein</fullName>
    </submittedName>
</protein>